<evidence type="ECO:0000259" key="6">
    <source>
        <dbReference type="PROSITE" id="PS50109"/>
    </source>
</evidence>
<evidence type="ECO:0000256" key="2">
    <source>
        <dbReference type="ARBA" id="ARBA00022741"/>
    </source>
</evidence>
<keyword evidence="3" id="KW-0418">Kinase</keyword>
<organism evidence="7">
    <name type="scientific">marine sediment metagenome</name>
    <dbReference type="NCBI Taxonomy" id="412755"/>
    <lineage>
        <taxon>unclassified sequences</taxon>
        <taxon>metagenomes</taxon>
        <taxon>ecological metagenomes</taxon>
    </lineage>
</organism>
<accession>X1N114</accession>
<feature type="non-terminal residue" evidence="7">
    <location>
        <position position="256"/>
    </location>
</feature>
<proteinExistence type="predicted"/>
<feature type="non-terminal residue" evidence="7">
    <location>
        <position position="1"/>
    </location>
</feature>
<dbReference type="Gene3D" id="3.30.450.20">
    <property type="entry name" value="PAS domain"/>
    <property type="match status" value="1"/>
</dbReference>
<dbReference type="GO" id="GO:0005524">
    <property type="term" value="F:ATP binding"/>
    <property type="evidence" value="ECO:0007669"/>
    <property type="project" value="UniProtKB-KW"/>
</dbReference>
<evidence type="ECO:0000256" key="3">
    <source>
        <dbReference type="ARBA" id="ARBA00022777"/>
    </source>
</evidence>
<keyword evidence="2" id="KW-0547">Nucleotide-binding</keyword>
<evidence type="ECO:0000256" key="4">
    <source>
        <dbReference type="ARBA" id="ARBA00022840"/>
    </source>
</evidence>
<dbReference type="AlphaFoldDB" id="X1N114"/>
<dbReference type="SUPFAM" id="SSF47384">
    <property type="entry name" value="Homodimeric domain of signal transducing histidine kinase"/>
    <property type="match status" value="1"/>
</dbReference>
<evidence type="ECO:0000256" key="5">
    <source>
        <dbReference type="ARBA" id="ARBA00023012"/>
    </source>
</evidence>
<dbReference type="Gene3D" id="3.30.565.10">
    <property type="entry name" value="Histidine kinase-like ATPase, C-terminal domain"/>
    <property type="match status" value="1"/>
</dbReference>
<dbReference type="InterPro" id="IPR005467">
    <property type="entry name" value="His_kinase_dom"/>
</dbReference>
<evidence type="ECO:0000256" key="1">
    <source>
        <dbReference type="ARBA" id="ARBA00022679"/>
    </source>
</evidence>
<dbReference type="PANTHER" id="PTHR43065:SF46">
    <property type="entry name" value="C4-DICARBOXYLATE TRANSPORT SENSOR PROTEIN DCTB"/>
    <property type="match status" value="1"/>
</dbReference>
<dbReference type="InterPro" id="IPR036890">
    <property type="entry name" value="HATPase_C_sf"/>
</dbReference>
<dbReference type="InterPro" id="IPR035965">
    <property type="entry name" value="PAS-like_dom_sf"/>
</dbReference>
<dbReference type="GO" id="GO:0000155">
    <property type="term" value="F:phosphorelay sensor kinase activity"/>
    <property type="evidence" value="ECO:0007669"/>
    <property type="project" value="InterPro"/>
</dbReference>
<dbReference type="EMBL" id="BARV01030119">
    <property type="protein sequence ID" value="GAI37712.1"/>
    <property type="molecule type" value="Genomic_DNA"/>
</dbReference>
<dbReference type="InterPro" id="IPR003661">
    <property type="entry name" value="HisK_dim/P_dom"/>
</dbReference>
<dbReference type="Gene3D" id="1.10.287.130">
    <property type="match status" value="1"/>
</dbReference>
<dbReference type="SUPFAM" id="SSF55785">
    <property type="entry name" value="PYP-like sensor domain (PAS domain)"/>
    <property type="match status" value="1"/>
</dbReference>
<evidence type="ECO:0000313" key="7">
    <source>
        <dbReference type="EMBL" id="GAI37712.1"/>
    </source>
</evidence>
<gene>
    <name evidence="7" type="ORF">S06H3_47891</name>
</gene>
<keyword evidence="5" id="KW-0902">Two-component regulatory system</keyword>
<feature type="domain" description="Histidine kinase" evidence="6">
    <location>
        <begin position="120"/>
        <end position="256"/>
    </location>
</feature>
<dbReference type="PANTHER" id="PTHR43065">
    <property type="entry name" value="SENSOR HISTIDINE KINASE"/>
    <property type="match status" value="1"/>
</dbReference>
<dbReference type="SMART" id="SM00388">
    <property type="entry name" value="HisKA"/>
    <property type="match status" value="1"/>
</dbReference>
<dbReference type="InterPro" id="IPR036097">
    <property type="entry name" value="HisK_dim/P_sf"/>
</dbReference>
<protein>
    <recommendedName>
        <fullName evidence="6">Histidine kinase domain-containing protein</fullName>
    </recommendedName>
</protein>
<dbReference type="PROSITE" id="PS50109">
    <property type="entry name" value="HIS_KIN"/>
    <property type="match status" value="1"/>
</dbReference>
<dbReference type="SUPFAM" id="SSF55874">
    <property type="entry name" value="ATPase domain of HSP90 chaperone/DNA topoisomerase II/histidine kinase"/>
    <property type="match status" value="1"/>
</dbReference>
<keyword evidence="1" id="KW-0808">Transferase</keyword>
<sequence>ITEVNNALVKGYGFHEASQFVGKRWADFIPFEENKEFYLKFVRNNYNIRGQESIERDGKGNTRYAENSLVGNIVNGKLVSSFGTGRSVTERRRMEAEKKELERRAQFASRLATVGEMASGIAHEVNNPLTGVIGFAQLLTQKKDIPEDIREYTKIIHDGAQRVAGIVDRLLAFARQHKPKRSYTSINDIIQTTLKLRAYEMETGNIKLTTRLAPGLPGTMADAAQFQQVFLNIIINAEAEMKLAHGKGSLLIKTEV</sequence>
<dbReference type="CDD" id="cd00082">
    <property type="entry name" value="HisKA"/>
    <property type="match status" value="1"/>
</dbReference>
<dbReference type="Pfam" id="PF00512">
    <property type="entry name" value="HisKA"/>
    <property type="match status" value="1"/>
</dbReference>
<reference evidence="7" key="1">
    <citation type="journal article" date="2014" name="Front. Microbiol.">
        <title>High frequency of phylogenetically diverse reductive dehalogenase-homologous genes in deep subseafloor sedimentary metagenomes.</title>
        <authorList>
            <person name="Kawai M."/>
            <person name="Futagami T."/>
            <person name="Toyoda A."/>
            <person name="Takaki Y."/>
            <person name="Nishi S."/>
            <person name="Hori S."/>
            <person name="Arai W."/>
            <person name="Tsubouchi T."/>
            <person name="Morono Y."/>
            <person name="Uchiyama I."/>
            <person name="Ito T."/>
            <person name="Fujiyama A."/>
            <person name="Inagaki F."/>
            <person name="Takami H."/>
        </authorList>
    </citation>
    <scope>NUCLEOTIDE SEQUENCE</scope>
    <source>
        <strain evidence="7">Expedition CK06-06</strain>
    </source>
</reference>
<keyword evidence="4" id="KW-0067">ATP-binding</keyword>
<comment type="caution">
    <text evidence="7">The sequence shown here is derived from an EMBL/GenBank/DDBJ whole genome shotgun (WGS) entry which is preliminary data.</text>
</comment>
<name>X1N114_9ZZZZ</name>